<evidence type="ECO:0000259" key="1">
    <source>
        <dbReference type="Pfam" id="PF07905"/>
    </source>
</evidence>
<dbReference type="EMBL" id="RZGZ01000002">
    <property type="protein sequence ID" value="RUR01761.1"/>
    <property type="molecule type" value="Genomic_DNA"/>
</dbReference>
<dbReference type="InterPro" id="IPR012914">
    <property type="entry name" value="PucR_dom"/>
</dbReference>
<feature type="domain" description="Purine catabolism PurC-like" evidence="1">
    <location>
        <begin position="56"/>
        <end position="168"/>
    </location>
</feature>
<reference evidence="3 4" key="1">
    <citation type="submission" date="2018-12" db="EMBL/GenBank/DDBJ databases">
        <authorList>
            <person name="Li F."/>
        </authorList>
    </citation>
    <scope>NUCLEOTIDE SEQUENCE [LARGE SCALE GENOMIC DNA]</scope>
    <source>
        <strain evidence="3 4">EGI 6500705</strain>
    </source>
</reference>
<evidence type="ECO:0000313" key="3">
    <source>
        <dbReference type="EMBL" id="RUR01761.1"/>
    </source>
</evidence>
<gene>
    <name evidence="3" type="ORF">ELQ94_09905</name>
</gene>
<accession>A0A3S0XBU6</accession>
<dbReference type="Gene3D" id="1.10.10.2840">
    <property type="entry name" value="PucR C-terminal helix-turn-helix domain"/>
    <property type="match status" value="1"/>
</dbReference>
<evidence type="ECO:0000259" key="2">
    <source>
        <dbReference type="Pfam" id="PF13556"/>
    </source>
</evidence>
<dbReference type="PANTHER" id="PTHR33744">
    <property type="entry name" value="CARBOHYDRATE DIACID REGULATOR"/>
    <property type="match status" value="1"/>
</dbReference>
<dbReference type="OrthoDB" id="2973014at2"/>
<dbReference type="PANTHER" id="PTHR33744:SF17">
    <property type="entry name" value="CONSERVED PROTEIN"/>
    <property type="match status" value="1"/>
</dbReference>
<dbReference type="AlphaFoldDB" id="A0A3S0XBU6"/>
<organism evidence="3 4">
    <name type="scientific">Labedella endophytica</name>
    <dbReference type="NCBI Taxonomy" id="1523160"/>
    <lineage>
        <taxon>Bacteria</taxon>
        <taxon>Bacillati</taxon>
        <taxon>Actinomycetota</taxon>
        <taxon>Actinomycetes</taxon>
        <taxon>Micrococcales</taxon>
        <taxon>Microbacteriaceae</taxon>
        <taxon>Labedella</taxon>
    </lineage>
</organism>
<dbReference type="Pfam" id="PF07905">
    <property type="entry name" value="PucR"/>
    <property type="match status" value="1"/>
</dbReference>
<protein>
    <submittedName>
        <fullName evidence="3">PucR family transcriptional regulator</fullName>
    </submittedName>
</protein>
<dbReference type="InterPro" id="IPR042070">
    <property type="entry name" value="PucR_C-HTH_sf"/>
</dbReference>
<sequence length="516" mass="56178">MNVRIRSRPLETYPTAGHPPGALFHVGYETSRVTFPGRFREGSHEPEGLRMNIGDLLADPGLALALAVRGDLDAPIEWVHAIDRYPASEFMSGGEVALTSGQWWPATSADEYVRDLAEARVLALGFGLTSTITELPTELVEACERYGLTFFLVPLEVPFIRVIKSFVQAQRRVWERPLRRHLDYYSTFVAALREDRSLGSMLESLSSGLGARIGLVADRETFGVDGTDGLHPIPLLSEGVIDAELYSEVDPARFSVEQEAVLSVGVPFIALEIERIRSVRRAVDGYTRELFTWLRSGEHDEVSVLARLRSLGVEGVEDLAVAAVWNADPEAVLLATRRAAGLHAAAARFDDAVLVCVSGGDVLDRLVAGLPPSASAGIGSAGGPDRLRLSLIQAEHALALARRDGPGTVVGADDLNSPSTVLYSQASELMRETGSALLRPLRDYDESRGGQLLQTLEVFLRTGGRWSIAASELYIHPNTLRHRVQIIEQITGRSLDSTRDRTDFDIALELAAQSGP</sequence>
<dbReference type="InterPro" id="IPR025736">
    <property type="entry name" value="PucR_C-HTH_dom"/>
</dbReference>
<dbReference type="Pfam" id="PF13556">
    <property type="entry name" value="HTH_30"/>
    <property type="match status" value="1"/>
</dbReference>
<dbReference type="Proteomes" id="UP000274909">
    <property type="component" value="Unassembled WGS sequence"/>
</dbReference>
<comment type="caution">
    <text evidence="3">The sequence shown here is derived from an EMBL/GenBank/DDBJ whole genome shotgun (WGS) entry which is preliminary data.</text>
</comment>
<proteinExistence type="predicted"/>
<name>A0A3S0XBU6_9MICO</name>
<evidence type="ECO:0000313" key="4">
    <source>
        <dbReference type="Proteomes" id="UP000274909"/>
    </source>
</evidence>
<dbReference type="InterPro" id="IPR051448">
    <property type="entry name" value="CdaR-like_regulators"/>
</dbReference>
<keyword evidence="4" id="KW-1185">Reference proteome</keyword>
<feature type="domain" description="PucR C-terminal helix-turn-helix" evidence="2">
    <location>
        <begin position="452"/>
        <end position="509"/>
    </location>
</feature>